<dbReference type="PANTHER" id="PTHR46125:SF20">
    <property type="entry name" value="GATA TRANSCRIPTION FACTOR 25"/>
    <property type="match status" value="1"/>
</dbReference>
<evidence type="ECO:0000256" key="9">
    <source>
        <dbReference type="ARBA" id="ARBA00023159"/>
    </source>
</evidence>
<evidence type="ECO:0000256" key="7">
    <source>
        <dbReference type="ARBA" id="ARBA00023015"/>
    </source>
</evidence>
<evidence type="ECO:0000256" key="13">
    <source>
        <dbReference type="PROSITE-ProRule" id="PRU00357"/>
    </source>
</evidence>
<dbReference type="CDD" id="cd00202">
    <property type="entry name" value="ZnF_GATA"/>
    <property type="match status" value="1"/>
</dbReference>
<gene>
    <name evidence="18" type="ORF">Gohar_019420</name>
</gene>
<keyword evidence="19" id="KW-1185">Reference proteome</keyword>
<organism evidence="18 19">
    <name type="scientific">Gossypium harknessii</name>
    <dbReference type="NCBI Taxonomy" id="34285"/>
    <lineage>
        <taxon>Eukaryota</taxon>
        <taxon>Viridiplantae</taxon>
        <taxon>Streptophyta</taxon>
        <taxon>Embryophyta</taxon>
        <taxon>Tracheophyta</taxon>
        <taxon>Spermatophyta</taxon>
        <taxon>Magnoliopsida</taxon>
        <taxon>eudicotyledons</taxon>
        <taxon>Gunneridae</taxon>
        <taxon>Pentapetalae</taxon>
        <taxon>rosids</taxon>
        <taxon>malvids</taxon>
        <taxon>Malvales</taxon>
        <taxon>Malvaceae</taxon>
        <taxon>Malvoideae</taxon>
        <taxon>Gossypium</taxon>
    </lineage>
</organism>
<evidence type="ECO:0000256" key="14">
    <source>
        <dbReference type="SAM" id="MobiDB-lite"/>
    </source>
</evidence>
<proteinExistence type="inferred from homology"/>
<dbReference type="InterPro" id="IPR010399">
    <property type="entry name" value="Tify_dom"/>
</dbReference>
<evidence type="ECO:0000256" key="12">
    <source>
        <dbReference type="PROSITE-ProRule" id="PRU00094"/>
    </source>
</evidence>
<dbReference type="Pfam" id="PF06200">
    <property type="entry name" value="tify"/>
    <property type="match status" value="1"/>
</dbReference>
<keyword evidence="4" id="KW-0479">Metal-binding</keyword>
<comment type="function">
    <text evidence="1">Transcriptional activator that specifically binds 5'-GATA-3' or 5'-GAT-3' motifs within gene promoters.</text>
</comment>
<dbReference type="InterPro" id="IPR000679">
    <property type="entry name" value="Znf_GATA"/>
</dbReference>
<dbReference type="GO" id="GO:0005634">
    <property type="term" value="C:nucleus"/>
    <property type="evidence" value="ECO:0007669"/>
    <property type="project" value="UniProtKB-SubCell"/>
</dbReference>
<dbReference type="InterPro" id="IPR010402">
    <property type="entry name" value="CCT_domain"/>
</dbReference>
<feature type="domain" description="GATA-type" evidence="15">
    <location>
        <begin position="195"/>
        <end position="233"/>
    </location>
</feature>
<keyword evidence="9" id="KW-0010">Activator</keyword>
<dbReference type="GO" id="GO:0043565">
    <property type="term" value="F:sequence-specific DNA binding"/>
    <property type="evidence" value="ECO:0007669"/>
    <property type="project" value="InterPro"/>
</dbReference>
<name>A0A7J9IC67_9ROSI</name>
<feature type="domain" description="Tify" evidence="17">
    <location>
        <begin position="63"/>
        <end position="98"/>
    </location>
</feature>
<evidence type="ECO:0000259" key="17">
    <source>
        <dbReference type="PROSITE" id="PS51320"/>
    </source>
</evidence>
<keyword evidence="7" id="KW-0805">Transcription regulation</keyword>
<sequence length="335" mass="36127">MYGQSQPMNIPASIADNDVSASAPADSVSYDAHPLDDGVGVDDVSADPLYVTSTPSDLAIVQRVDGASQLTLSFRGQVYVFDAITPEKFHAVLLLLGGSELTSGPHGVEMSAQNQRVVLDFPRGSNQPHRAASLDRFRQKRKERCFDKKVRYSVRQEVALRMQRNKGQFTSAKKSEGAHSWGSSQEDDNLADGICTHCGISSKSTPMMRRGPSGPRSLCNACGLFWANKGTDRTGIRTLFSVWDGVNSIQGWGLEKSGDVRGDTMHSLPLNPLPLFTSPILILASKGTLRDIPKKTQDLSLVPVQQGECETNDSNSGTAIPTTQSNVVSFSNGDG</sequence>
<keyword evidence="8" id="KW-0238">DNA-binding</keyword>
<evidence type="ECO:0000256" key="1">
    <source>
        <dbReference type="ARBA" id="ARBA00002206"/>
    </source>
</evidence>
<dbReference type="Pfam" id="PF06203">
    <property type="entry name" value="CCT"/>
    <property type="match status" value="1"/>
</dbReference>
<keyword evidence="6" id="KW-0862">Zinc</keyword>
<dbReference type="PANTHER" id="PTHR46125">
    <property type="entry name" value="GATA TRANSCRIPTION FACTOR 28"/>
    <property type="match status" value="1"/>
</dbReference>
<evidence type="ECO:0000256" key="4">
    <source>
        <dbReference type="ARBA" id="ARBA00022723"/>
    </source>
</evidence>
<comment type="subcellular location">
    <subcellularLocation>
        <location evidence="2 13">Nucleus</location>
    </subcellularLocation>
</comment>
<protein>
    <submittedName>
        <fullName evidence="18">Uncharacterized protein</fullName>
    </submittedName>
</protein>
<feature type="domain" description="CCT" evidence="16">
    <location>
        <begin position="130"/>
        <end position="172"/>
    </location>
</feature>
<dbReference type="InterPro" id="IPR045280">
    <property type="entry name" value="TIFY-like"/>
</dbReference>
<evidence type="ECO:0000313" key="19">
    <source>
        <dbReference type="Proteomes" id="UP000593560"/>
    </source>
</evidence>
<dbReference type="PROSITE" id="PS00344">
    <property type="entry name" value="GATA_ZN_FINGER_1"/>
    <property type="match status" value="1"/>
</dbReference>
<dbReference type="PROSITE" id="PS51017">
    <property type="entry name" value="CCT"/>
    <property type="match status" value="1"/>
</dbReference>
<keyword evidence="5 12" id="KW-0863">Zinc-finger</keyword>
<dbReference type="GO" id="GO:0006355">
    <property type="term" value="P:regulation of DNA-templated transcription"/>
    <property type="evidence" value="ECO:0007669"/>
    <property type="project" value="InterPro"/>
</dbReference>
<comment type="similarity">
    <text evidence="3">Belongs to the type IV zinc-finger family. Class C subfamily.</text>
</comment>
<accession>A0A7J9IC67</accession>
<dbReference type="SMART" id="SM00401">
    <property type="entry name" value="ZnF_GATA"/>
    <property type="match status" value="1"/>
</dbReference>
<evidence type="ECO:0000256" key="10">
    <source>
        <dbReference type="ARBA" id="ARBA00023163"/>
    </source>
</evidence>
<dbReference type="EMBL" id="JABFAD010328339">
    <property type="protein sequence ID" value="MBA0819214.1"/>
    <property type="molecule type" value="Genomic_DNA"/>
</dbReference>
<keyword evidence="10" id="KW-0804">Transcription</keyword>
<evidence type="ECO:0000256" key="2">
    <source>
        <dbReference type="ARBA" id="ARBA00004123"/>
    </source>
</evidence>
<dbReference type="OrthoDB" id="2162994at2759"/>
<dbReference type="SMART" id="SM00979">
    <property type="entry name" value="TIFY"/>
    <property type="match status" value="1"/>
</dbReference>
<evidence type="ECO:0000256" key="11">
    <source>
        <dbReference type="ARBA" id="ARBA00023242"/>
    </source>
</evidence>
<dbReference type="AlphaFoldDB" id="A0A7J9IC67"/>
<dbReference type="GO" id="GO:0008270">
    <property type="term" value="F:zinc ion binding"/>
    <property type="evidence" value="ECO:0007669"/>
    <property type="project" value="UniProtKB-KW"/>
</dbReference>
<dbReference type="InterPro" id="IPR013088">
    <property type="entry name" value="Znf_NHR/GATA"/>
</dbReference>
<dbReference type="PROSITE" id="PS51320">
    <property type="entry name" value="TIFY"/>
    <property type="match status" value="1"/>
</dbReference>
<evidence type="ECO:0000259" key="16">
    <source>
        <dbReference type="PROSITE" id="PS51017"/>
    </source>
</evidence>
<dbReference type="PROSITE" id="PS50114">
    <property type="entry name" value="GATA_ZN_FINGER_2"/>
    <property type="match status" value="1"/>
</dbReference>
<dbReference type="SUPFAM" id="SSF57716">
    <property type="entry name" value="Glucocorticoid receptor-like (DNA-binding domain)"/>
    <property type="match status" value="1"/>
</dbReference>
<evidence type="ECO:0000259" key="15">
    <source>
        <dbReference type="PROSITE" id="PS50114"/>
    </source>
</evidence>
<keyword evidence="11 13" id="KW-0539">Nucleus</keyword>
<dbReference type="Pfam" id="PF00320">
    <property type="entry name" value="GATA"/>
    <property type="match status" value="1"/>
</dbReference>
<dbReference type="Proteomes" id="UP000593560">
    <property type="component" value="Unassembled WGS sequence"/>
</dbReference>
<feature type="region of interest" description="Disordered" evidence="14">
    <location>
        <begin position="308"/>
        <end position="335"/>
    </location>
</feature>
<reference evidence="18 19" key="1">
    <citation type="journal article" date="2019" name="Genome Biol. Evol.">
        <title>Insights into the evolution of the New World diploid cottons (Gossypium, subgenus Houzingenia) based on genome sequencing.</title>
        <authorList>
            <person name="Grover C.E."/>
            <person name="Arick M.A. 2nd"/>
            <person name="Thrash A."/>
            <person name="Conover J.L."/>
            <person name="Sanders W.S."/>
            <person name="Peterson D.G."/>
            <person name="Frelichowski J.E."/>
            <person name="Scheffler J.A."/>
            <person name="Scheffler B.E."/>
            <person name="Wendel J.F."/>
        </authorList>
    </citation>
    <scope>NUCLEOTIDE SEQUENCE [LARGE SCALE GENOMIC DNA]</scope>
    <source>
        <strain evidence="18">0</strain>
        <tissue evidence="18">Leaf</tissue>
    </source>
</reference>
<dbReference type="Gene3D" id="3.30.50.10">
    <property type="entry name" value="Erythroid Transcription Factor GATA-1, subunit A"/>
    <property type="match status" value="1"/>
</dbReference>
<evidence type="ECO:0000256" key="8">
    <source>
        <dbReference type="ARBA" id="ARBA00023125"/>
    </source>
</evidence>
<evidence type="ECO:0000256" key="6">
    <source>
        <dbReference type="ARBA" id="ARBA00022833"/>
    </source>
</evidence>
<evidence type="ECO:0000313" key="18">
    <source>
        <dbReference type="EMBL" id="MBA0819214.1"/>
    </source>
</evidence>
<evidence type="ECO:0000256" key="5">
    <source>
        <dbReference type="ARBA" id="ARBA00022771"/>
    </source>
</evidence>
<evidence type="ECO:0000256" key="3">
    <source>
        <dbReference type="ARBA" id="ARBA00007722"/>
    </source>
</evidence>
<comment type="caution">
    <text evidence="18">The sequence shown here is derived from an EMBL/GenBank/DDBJ whole genome shotgun (WGS) entry which is preliminary data.</text>
</comment>